<dbReference type="AlphaFoldDB" id="A0A1V2UVP0"/>
<dbReference type="EMBL" id="LFZS01000008">
    <property type="protein sequence ID" value="ONN53933.1"/>
    <property type="molecule type" value="Genomic_DNA"/>
</dbReference>
<keyword evidence="2" id="KW-1185">Reference proteome</keyword>
<gene>
    <name evidence="1" type="ORF">AC058_13365</name>
</gene>
<comment type="caution">
    <text evidence="1">The sequence shown here is derived from an EMBL/GenBank/DDBJ whole genome shotgun (WGS) entry which is preliminary data.</text>
</comment>
<dbReference type="RefSeq" id="WP_077169683.1">
    <property type="nucleotide sequence ID" value="NZ_LFZS01000008.1"/>
</dbReference>
<proteinExistence type="predicted"/>
<dbReference type="InterPro" id="IPR023138">
    <property type="entry name" value="NMB0513-like_sf"/>
</dbReference>
<evidence type="ECO:0000313" key="2">
    <source>
        <dbReference type="Proteomes" id="UP000189376"/>
    </source>
</evidence>
<accession>A0A1V2UVP0</accession>
<reference evidence="1 2" key="1">
    <citation type="submission" date="2015-07" db="EMBL/GenBank/DDBJ databases">
        <title>Acinetobacter yuneri, a novel member of Acinetobacter calcoaceticus-Acinetobacter baumannii complex isolated from clinical specimen.</title>
        <authorList>
            <person name="Yu Y."/>
        </authorList>
    </citation>
    <scope>NUCLEOTIDE SEQUENCE [LARGE SCALE GENOMIC DNA]</scope>
    <source>
        <strain evidence="1 2">A362</strain>
    </source>
</reference>
<organism evidence="1 2">
    <name type="scientific">Acinetobacter genomosp. 33YU</name>
    <dbReference type="NCBI Taxonomy" id="1675530"/>
    <lineage>
        <taxon>Bacteria</taxon>
        <taxon>Pseudomonadati</taxon>
        <taxon>Pseudomonadota</taxon>
        <taxon>Gammaproteobacteria</taxon>
        <taxon>Moraxellales</taxon>
        <taxon>Moraxellaceae</taxon>
        <taxon>Acinetobacter</taxon>
    </lineage>
</organism>
<protein>
    <submittedName>
        <fullName evidence="1">Uncharacterized protein</fullName>
    </submittedName>
</protein>
<dbReference type="Gene3D" id="1.10.3510.10">
    <property type="entry name" value="NMB0513-like"/>
    <property type="match status" value="1"/>
</dbReference>
<dbReference type="Proteomes" id="UP000189376">
    <property type="component" value="Unassembled WGS sequence"/>
</dbReference>
<name>A0A1V2UVP0_9GAMM</name>
<evidence type="ECO:0000313" key="1">
    <source>
        <dbReference type="EMBL" id="ONN53933.1"/>
    </source>
</evidence>
<dbReference type="SUPFAM" id="SSF160472">
    <property type="entry name" value="NMB0513-like"/>
    <property type="match status" value="1"/>
</dbReference>
<sequence>MNQLELILKTFHEYEFKEGLDDLFYLSGKFLKEIYPTITLKYEQDTAFFMALKSLLDSGNISLFYNLNYEDSSKDGELLIGTAEEQIKQLQQVWIGSDAINKMDEENDYVGWYFLTHCPYALAHKIYDKNGNFERWFCAG</sequence>